<evidence type="ECO:0000256" key="1">
    <source>
        <dbReference type="ARBA" id="ARBA00022448"/>
    </source>
</evidence>
<dbReference type="SUPFAM" id="SSF52518">
    <property type="entry name" value="Thiamin diphosphate-binding fold (THDP-binding)"/>
    <property type="match status" value="2"/>
</dbReference>
<feature type="domain" description="4Fe-4S ferredoxin-type" evidence="7">
    <location>
        <begin position="623"/>
        <end position="653"/>
    </location>
</feature>
<proteinExistence type="predicted"/>
<keyword evidence="2" id="KW-0479">Metal-binding</keyword>
<dbReference type="Proteomes" id="UP000595197">
    <property type="component" value="Chromosome"/>
</dbReference>
<evidence type="ECO:0000256" key="6">
    <source>
        <dbReference type="ARBA" id="ARBA00023014"/>
    </source>
</evidence>
<keyword evidence="2" id="KW-0004">4Fe-4S</keyword>
<keyword evidence="5" id="KW-0408">Iron</keyword>
<evidence type="ECO:0000313" key="9">
    <source>
        <dbReference type="Proteomes" id="UP000595197"/>
    </source>
</evidence>
<dbReference type="InterPro" id="IPR002869">
    <property type="entry name" value="Pyrv_flavodox_OxRed_cen"/>
</dbReference>
<evidence type="ECO:0000256" key="3">
    <source>
        <dbReference type="ARBA" id="ARBA00022982"/>
    </source>
</evidence>
<dbReference type="SUPFAM" id="SSF53323">
    <property type="entry name" value="Pyruvate-ferredoxin oxidoreductase, PFOR, domain III"/>
    <property type="match status" value="1"/>
</dbReference>
<dbReference type="RefSeq" id="WP_201073223.1">
    <property type="nucleotide sequence ID" value="NZ_CP067420.1"/>
</dbReference>
<evidence type="ECO:0000313" key="8">
    <source>
        <dbReference type="EMBL" id="QQP88402.1"/>
    </source>
</evidence>
<dbReference type="Gene3D" id="3.40.920.10">
    <property type="entry name" value="Pyruvate-ferredoxin oxidoreductase, PFOR, domain III"/>
    <property type="match status" value="1"/>
</dbReference>
<organism evidence="8 9">
    <name type="scientific">Skermanella cutis</name>
    <dbReference type="NCBI Taxonomy" id="2775420"/>
    <lineage>
        <taxon>Bacteria</taxon>
        <taxon>Pseudomonadati</taxon>
        <taxon>Pseudomonadota</taxon>
        <taxon>Alphaproteobacteria</taxon>
        <taxon>Rhodospirillales</taxon>
        <taxon>Azospirillaceae</taxon>
        <taxon>Skermanella</taxon>
    </lineage>
</organism>
<dbReference type="CDD" id="cd07034">
    <property type="entry name" value="TPP_PYR_PFOR_IOR-alpha_like"/>
    <property type="match status" value="1"/>
</dbReference>
<dbReference type="InterPro" id="IPR017896">
    <property type="entry name" value="4Fe4S_Fe-S-bd"/>
</dbReference>
<dbReference type="Gene3D" id="3.40.50.970">
    <property type="match status" value="1"/>
</dbReference>
<dbReference type="PANTHER" id="PTHR48084">
    <property type="entry name" value="2-OXOGLUTARATE OXIDOREDUCTASE SUBUNIT KORB-RELATED"/>
    <property type="match status" value="1"/>
</dbReference>
<dbReference type="CDD" id="cd02008">
    <property type="entry name" value="TPP_IOR_alpha"/>
    <property type="match status" value="1"/>
</dbReference>
<dbReference type="PROSITE" id="PS51379">
    <property type="entry name" value="4FE4S_FER_2"/>
    <property type="match status" value="1"/>
</dbReference>
<protein>
    <submittedName>
        <fullName evidence="8">Indolepyruvate ferredoxin oxidoreductase family protein</fullName>
    </submittedName>
</protein>
<evidence type="ECO:0000259" key="7">
    <source>
        <dbReference type="PROSITE" id="PS51379"/>
    </source>
</evidence>
<dbReference type="NCBIfam" id="NF009588">
    <property type="entry name" value="PRK13029.1"/>
    <property type="match status" value="1"/>
</dbReference>
<dbReference type="InterPro" id="IPR046667">
    <property type="entry name" value="DUF6537"/>
</dbReference>
<dbReference type="InterPro" id="IPR019752">
    <property type="entry name" value="Pyrv/ketoisovalerate_OxRed_cat"/>
</dbReference>
<dbReference type="InterPro" id="IPR029061">
    <property type="entry name" value="THDP-binding"/>
</dbReference>
<accession>A0ABX7B2R2</accession>
<dbReference type="NCBIfam" id="NF009589">
    <property type="entry name" value="PRK13030.1"/>
    <property type="match status" value="1"/>
</dbReference>
<dbReference type="Pfam" id="PF01558">
    <property type="entry name" value="POR"/>
    <property type="match status" value="1"/>
</dbReference>
<evidence type="ECO:0000256" key="4">
    <source>
        <dbReference type="ARBA" id="ARBA00023002"/>
    </source>
</evidence>
<dbReference type="PANTHER" id="PTHR48084:SF3">
    <property type="entry name" value="SUBUNIT OF PYRUVATE:FLAVODOXIN OXIDOREDUCTASE"/>
    <property type="match status" value="1"/>
</dbReference>
<gene>
    <name evidence="8" type="ORF">IGS68_20495</name>
</gene>
<name>A0ABX7B2R2_9PROT</name>
<dbReference type="EMBL" id="CP067420">
    <property type="protein sequence ID" value="QQP88402.1"/>
    <property type="molecule type" value="Genomic_DNA"/>
</dbReference>
<reference evidence="8" key="1">
    <citation type="submission" date="2021-02" db="EMBL/GenBank/DDBJ databases">
        <title>Skermanella TT6 skin isolate.</title>
        <authorList>
            <person name="Lee K."/>
            <person name="Ganzorig M."/>
        </authorList>
    </citation>
    <scope>NUCLEOTIDE SEQUENCE</scope>
    <source>
        <strain evidence="8">TT6</strain>
    </source>
</reference>
<dbReference type="InterPro" id="IPR051457">
    <property type="entry name" value="2-oxoacid:Fd_oxidoreductase"/>
</dbReference>
<dbReference type="Pfam" id="PF20169">
    <property type="entry name" value="DUF6537"/>
    <property type="match status" value="1"/>
</dbReference>
<sequence>MTLPAVKLDDKYTLESGRVFLTGTQALVRLPMMQRQRDVAAGLNTGCFISGYRGSPLGGFDQALWKARKFLASNHIQFQPGVNEELGATAVWGSQQVGMFPGARYDGVFSLWYGKGPGVDRSGDVFKHGNAAGTSRNGGVLVLAGDDHSCKSSTFPHQSEHAFVGSMIPVLNPAGVQEFLDLGLMGWAMSRFSGCWIAFKTIAETVDSSASVSIDPLRVNYVVPDFDMPVGGLNIRWPDPPLEQEERLMKYKLYAALAFARANRLDRTVISSPRPRLGVVTTGKSYLDVRQALDDLNISEEMAADIGLTVYKVAMAWPLEREGIRQFAQGLEEIVVVEEKRALIENQLKEQLYNWHPDVRPRVVGKFDEGAREMLPSYNELSLARIAVVIGRRLLKFFDHEGIRRRVEFLDRQENAKARKALVERKPYFCSGCPHNSSTVVPEGSRAVAGIGCHYMATWMDRRTETFTQMGGEGVPWIGQAPFTDEQHIFANLGDGTYFHSGLLAVRAAIAAKVNITYKILFNDAVAMTGGQAHDGVLTVPQISKQLAAEGARRIVVVTDEPEKYAGPVGLAPGVKVEHRDDLDRVQRELREVQGTSILIYDQTCAAEKRRRRKRKIMVDPPKRVMINEQVCEGCGDCSKKSNCLSVVPVETEFGRKRQIDQSTCNKDFSCVKGFCPSFVTVHGGQLRKPKPAAAGKPAAVEQTAAEMPLPEPARPGLDHPYGILVTGIGGTGVVTIGAILGMAAHIEGKGCSVLDQAGLAQKGGAVTSHIRIAPRPEDLHAVRIAAGGAKLVIGCDLVVAASGDCLSKMAPDFTHAVINEHETITAEFTRNADFRIPARDLLGEIAKSCGGGDKLTTLDATGLATALMGDSIATNLFMLGAAYQKGFVPVSADAIEQAIELNGVAVDMNMQAFRWGRRAALDAAAVKDAAAPAAAAQRDAEADKPSHRQLSETLDEVIRRRVAYLTDYQDAAYAARYERQVNWVRQVEAERARGRTGLAEAVARNYFKLLAYKDEYEVARLYTDGTFLKQLREQFEGDYKLEFHLAPPMLSETDPATGEPRKKAYGPWMLKAFQALARMKGLRGTRFDPFGRTAERKLERQLIADYEKTVAELLSGLTYGNHGLAVEIAGIPDRIRGFGPVKDRHLSDAKANEAALLEAFRNPAPTPMAAE</sequence>
<keyword evidence="1" id="KW-0813">Transport</keyword>
<dbReference type="Pfam" id="PF02775">
    <property type="entry name" value="TPP_enzyme_C"/>
    <property type="match status" value="1"/>
</dbReference>
<keyword evidence="6" id="KW-0411">Iron-sulfur</keyword>
<evidence type="ECO:0000256" key="2">
    <source>
        <dbReference type="ARBA" id="ARBA00022485"/>
    </source>
</evidence>
<keyword evidence="3" id="KW-0249">Electron transport</keyword>
<keyword evidence="4" id="KW-0560">Oxidoreductase</keyword>
<dbReference type="InterPro" id="IPR011766">
    <property type="entry name" value="TPP_enzyme_TPP-bd"/>
</dbReference>
<keyword evidence="9" id="KW-1185">Reference proteome</keyword>
<dbReference type="InterPro" id="IPR009014">
    <property type="entry name" value="Transketo_C/PFOR_II"/>
</dbReference>
<dbReference type="SUPFAM" id="SSF52922">
    <property type="entry name" value="TK C-terminal domain-like"/>
    <property type="match status" value="1"/>
</dbReference>
<dbReference type="InterPro" id="IPR002880">
    <property type="entry name" value="Pyrv_Fd/Flavodoxin_OxRdtase_N"/>
</dbReference>
<evidence type="ECO:0000256" key="5">
    <source>
        <dbReference type="ARBA" id="ARBA00023004"/>
    </source>
</evidence>